<evidence type="ECO:0000313" key="1">
    <source>
        <dbReference type="EMBL" id="KAF0768705.1"/>
    </source>
</evidence>
<dbReference type="Proteomes" id="UP000478052">
    <property type="component" value="Unassembled WGS sequence"/>
</dbReference>
<reference evidence="1 2" key="1">
    <citation type="submission" date="2019-08" db="EMBL/GenBank/DDBJ databases">
        <title>Whole genome of Aphis craccivora.</title>
        <authorList>
            <person name="Voronova N.V."/>
            <person name="Shulinski R.S."/>
            <person name="Bandarenka Y.V."/>
            <person name="Zhorov D.G."/>
            <person name="Warner D."/>
        </authorList>
    </citation>
    <scope>NUCLEOTIDE SEQUENCE [LARGE SCALE GENOMIC DNA]</scope>
    <source>
        <strain evidence="1">180601</strain>
        <tissue evidence="1">Whole Body</tissue>
    </source>
</reference>
<dbReference type="AlphaFoldDB" id="A0A6G0ZE33"/>
<proteinExistence type="predicted"/>
<keyword evidence="2" id="KW-1185">Reference proteome</keyword>
<name>A0A6G0ZE33_APHCR</name>
<dbReference type="EMBL" id="VUJU01000718">
    <property type="protein sequence ID" value="KAF0768705.1"/>
    <property type="molecule type" value="Genomic_DNA"/>
</dbReference>
<protein>
    <submittedName>
        <fullName evidence="1">Uncharacterized protein</fullName>
    </submittedName>
</protein>
<gene>
    <name evidence="1" type="ORF">FWK35_00005779</name>
</gene>
<sequence length="38" mass="4708">MIGFQWQSEYPWCIIIDVKSKNFLTVFQKRFKKFCIFS</sequence>
<comment type="caution">
    <text evidence="1">The sequence shown here is derived from an EMBL/GenBank/DDBJ whole genome shotgun (WGS) entry which is preliminary data.</text>
</comment>
<evidence type="ECO:0000313" key="2">
    <source>
        <dbReference type="Proteomes" id="UP000478052"/>
    </source>
</evidence>
<organism evidence="1 2">
    <name type="scientific">Aphis craccivora</name>
    <name type="common">Cowpea aphid</name>
    <dbReference type="NCBI Taxonomy" id="307492"/>
    <lineage>
        <taxon>Eukaryota</taxon>
        <taxon>Metazoa</taxon>
        <taxon>Ecdysozoa</taxon>
        <taxon>Arthropoda</taxon>
        <taxon>Hexapoda</taxon>
        <taxon>Insecta</taxon>
        <taxon>Pterygota</taxon>
        <taxon>Neoptera</taxon>
        <taxon>Paraneoptera</taxon>
        <taxon>Hemiptera</taxon>
        <taxon>Sternorrhyncha</taxon>
        <taxon>Aphidomorpha</taxon>
        <taxon>Aphidoidea</taxon>
        <taxon>Aphididae</taxon>
        <taxon>Aphidini</taxon>
        <taxon>Aphis</taxon>
        <taxon>Aphis</taxon>
    </lineage>
</organism>
<accession>A0A6G0ZE33</accession>